<dbReference type="EMBL" id="SNRW01003298">
    <property type="protein sequence ID" value="KAA6390216.1"/>
    <property type="molecule type" value="Genomic_DNA"/>
</dbReference>
<reference evidence="1 2" key="1">
    <citation type="submission" date="2019-03" db="EMBL/GenBank/DDBJ databases">
        <title>Single cell metagenomics reveals metabolic interactions within the superorganism composed of flagellate Streblomastix strix and complex community of Bacteroidetes bacteria on its surface.</title>
        <authorList>
            <person name="Treitli S.C."/>
            <person name="Kolisko M."/>
            <person name="Husnik F."/>
            <person name="Keeling P."/>
            <person name="Hampl V."/>
        </authorList>
    </citation>
    <scope>NUCLEOTIDE SEQUENCE [LARGE SCALE GENOMIC DNA]</scope>
    <source>
        <strain evidence="1">ST1C</strain>
    </source>
</reference>
<sequence length="8" mass="904">MGRTKAKL</sequence>
<evidence type="ECO:0000313" key="1">
    <source>
        <dbReference type="EMBL" id="KAA6390216.1"/>
    </source>
</evidence>
<gene>
    <name evidence="1" type="ORF">EZS28_014255</name>
</gene>
<comment type="caution">
    <text evidence="1">The sequence shown here is derived from an EMBL/GenBank/DDBJ whole genome shotgun (WGS) entry which is preliminary data.</text>
</comment>
<name>A0A5J4W6D4_9EUKA</name>
<proteinExistence type="predicted"/>
<dbReference type="Proteomes" id="UP000324800">
    <property type="component" value="Unassembled WGS sequence"/>
</dbReference>
<accession>A0A5J4W6D4</accession>
<feature type="non-terminal residue" evidence="1">
    <location>
        <position position="8"/>
    </location>
</feature>
<protein>
    <submittedName>
        <fullName evidence="1">Uncharacterized protein</fullName>
    </submittedName>
</protein>
<evidence type="ECO:0000313" key="2">
    <source>
        <dbReference type="Proteomes" id="UP000324800"/>
    </source>
</evidence>
<organism evidence="1 2">
    <name type="scientific">Streblomastix strix</name>
    <dbReference type="NCBI Taxonomy" id="222440"/>
    <lineage>
        <taxon>Eukaryota</taxon>
        <taxon>Metamonada</taxon>
        <taxon>Preaxostyla</taxon>
        <taxon>Oxymonadida</taxon>
        <taxon>Streblomastigidae</taxon>
        <taxon>Streblomastix</taxon>
    </lineage>
</organism>